<dbReference type="PROSITE" id="PS51257">
    <property type="entry name" value="PROKAR_LIPOPROTEIN"/>
    <property type="match status" value="1"/>
</dbReference>
<sequence length="122" mass="13870">MKADPSNGNTFIATGVLSCKESIENVETVNIFAFINFLEEVRRDYQDDGMQLHNALDKFRECYKAAKMKLIPQLTSFLYDLNHDLDPMVNLRSSSMIRVQVESVKQHKTEGSGYKCKLFGGV</sequence>
<keyword evidence="2" id="KW-1185">Reference proteome</keyword>
<dbReference type="STRING" id="658196.A0A397T1T5"/>
<accession>A0A397T1T5</accession>
<reference evidence="1 2" key="1">
    <citation type="submission" date="2018-06" db="EMBL/GenBank/DDBJ databases">
        <title>Comparative genomics reveals the genomic features of Rhizophagus irregularis, R. cerebriforme, R. diaphanum and Gigaspora rosea, and their symbiotic lifestyle signature.</title>
        <authorList>
            <person name="Morin E."/>
            <person name="San Clemente H."/>
            <person name="Chen E.C.H."/>
            <person name="De La Providencia I."/>
            <person name="Hainaut M."/>
            <person name="Kuo A."/>
            <person name="Kohler A."/>
            <person name="Murat C."/>
            <person name="Tang N."/>
            <person name="Roy S."/>
            <person name="Loubradou J."/>
            <person name="Henrissat B."/>
            <person name="Grigoriev I.V."/>
            <person name="Corradi N."/>
            <person name="Roux C."/>
            <person name="Martin F.M."/>
        </authorList>
    </citation>
    <scope>NUCLEOTIDE SEQUENCE [LARGE SCALE GENOMIC DNA]</scope>
    <source>
        <strain evidence="1 2">DAOM 227022</strain>
    </source>
</reference>
<name>A0A397T1T5_9GLOM</name>
<protein>
    <submittedName>
        <fullName evidence="1">Uncharacterized protein</fullName>
    </submittedName>
</protein>
<gene>
    <name evidence="1" type="ORF">C1645_822774</name>
</gene>
<comment type="caution">
    <text evidence="1">The sequence shown here is derived from an EMBL/GenBank/DDBJ whole genome shotgun (WGS) entry which is preliminary data.</text>
</comment>
<evidence type="ECO:0000313" key="2">
    <source>
        <dbReference type="Proteomes" id="UP000265703"/>
    </source>
</evidence>
<proteinExistence type="predicted"/>
<dbReference type="Proteomes" id="UP000265703">
    <property type="component" value="Unassembled WGS sequence"/>
</dbReference>
<dbReference type="AlphaFoldDB" id="A0A397T1T5"/>
<organism evidence="1 2">
    <name type="scientific">Glomus cerebriforme</name>
    <dbReference type="NCBI Taxonomy" id="658196"/>
    <lineage>
        <taxon>Eukaryota</taxon>
        <taxon>Fungi</taxon>
        <taxon>Fungi incertae sedis</taxon>
        <taxon>Mucoromycota</taxon>
        <taxon>Glomeromycotina</taxon>
        <taxon>Glomeromycetes</taxon>
        <taxon>Glomerales</taxon>
        <taxon>Glomeraceae</taxon>
        <taxon>Glomus</taxon>
    </lineage>
</organism>
<dbReference type="OrthoDB" id="2428231at2759"/>
<dbReference type="EMBL" id="QKYT01000168">
    <property type="protein sequence ID" value="RIA90856.1"/>
    <property type="molecule type" value="Genomic_DNA"/>
</dbReference>
<evidence type="ECO:0000313" key="1">
    <source>
        <dbReference type="EMBL" id="RIA90856.1"/>
    </source>
</evidence>